<organism evidence="4 5">
    <name type="scientific">Blautia argi</name>
    <dbReference type="NCBI Taxonomy" id="1912897"/>
    <lineage>
        <taxon>Bacteria</taxon>
        <taxon>Bacillati</taxon>
        <taxon>Bacillota</taxon>
        <taxon>Clostridia</taxon>
        <taxon>Lachnospirales</taxon>
        <taxon>Lachnospiraceae</taxon>
        <taxon>Blautia</taxon>
    </lineage>
</organism>
<keyword evidence="3" id="KW-0378">Hydrolase</keyword>
<dbReference type="KEGG" id="blau:DQQ01_08850"/>
<dbReference type="InterPro" id="IPR051201">
    <property type="entry name" value="Chloro_Bact_Ser_Proteases"/>
</dbReference>
<dbReference type="GO" id="GO:0004252">
    <property type="term" value="F:serine-type endopeptidase activity"/>
    <property type="evidence" value="ECO:0007669"/>
    <property type="project" value="InterPro"/>
</dbReference>
<accession>A0A2Z4UB69</accession>
<evidence type="ECO:0000313" key="5">
    <source>
        <dbReference type="Proteomes" id="UP000250003"/>
    </source>
</evidence>
<gene>
    <name evidence="4" type="ORF">DQQ01_08850</name>
</gene>
<dbReference type="InterPro" id="IPR009003">
    <property type="entry name" value="Peptidase_S1_PA"/>
</dbReference>
<keyword evidence="2 4" id="KW-0645">Protease</keyword>
<proteinExistence type="inferred from homology"/>
<dbReference type="RefSeq" id="WP_111919726.1">
    <property type="nucleotide sequence ID" value="NZ_CP030280.1"/>
</dbReference>
<reference evidence="5" key="1">
    <citation type="submission" date="2018-06" db="EMBL/GenBank/DDBJ databases">
        <title>Description of Blautia argi sp. nov., a new anaerobic isolated from dog feces.</title>
        <authorList>
            <person name="Chang Y.-H."/>
            <person name="Paek J."/>
            <person name="Shin Y."/>
        </authorList>
    </citation>
    <scope>NUCLEOTIDE SEQUENCE [LARGE SCALE GENOMIC DNA]</scope>
    <source>
        <strain evidence="5">KCTC 15426</strain>
    </source>
</reference>
<sequence length="321" mass="34218">MYKEEKLHINEKRNRRIQRKKRSAKRRMWNIATTVAFSALLFGVVEGGTSYAVEQYLIGQNNEAVTANETSSTTDTNVLSLSATTNSSTDQLSVTEIAASGLSSVVSVTNISVQEVENYFGGHGGNRSRQFSPSQTEETVSCGSGIILYEEDSQLYMLTNYHVVEGASSLSVTFVDDETYEAVLCGYDADIDLAVLKVDTSALSESTYSQIHVVEIGDSDALEVGEQVVAIGNALGYGQSVTTGIVSAVNRSISEDTQSSSLGYIQTDAAINPGNSGGALLDMEGKLVGINTAKIASTDVEGIGYAIPISQVLELTEALME</sequence>
<dbReference type="InterPro" id="IPR001940">
    <property type="entry name" value="Peptidase_S1C"/>
</dbReference>
<dbReference type="InterPro" id="IPR043504">
    <property type="entry name" value="Peptidase_S1_PA_chymotrypsin"/>
</dbReference>
<keyword evidence="5" id="KW-1185">Reference proteome</keyword>
<dbReference type="Proteomes" id="UP000250003">
    <property type="component" value="Chromosome"/>
</dbReference>
<evidence type="ECO:0000256" key="1">
    <source>
        <dbReference type="ARBA" id="ARBA00010541"/>
    </source>
</evidence>
<dbReference type="EMBL" id="CP030280">
    <property type="protein sequence ID" value="AWY98237.1"/>
    <property type="molecule type" value="Genomic_DNA"/>
</dbReference>
<dbReference type="PANTHER" id="PTHR43343:SF3">
    <property type="entry name" value="PROTEASE DO-LIKE 8, CHLOROPLASTIC"/>
    <property type="match status" value="1"/>
</dbReference>
<name>A0A2Z4UB69_9FIRM</name>
<dbReference type="Pfam" id="PF13365">
    <property type="entry name" value="Trypsin_2"/>
    <property type="match status" value="1"/>
</dbReference>
<dbReference type="PANTHER" id="PTHR43343">
    <property type="entry name" value="PEPTIDASE S12"/>
    <property type="match status" value="1"/>
</dbReference>
<dbReference type="Gene3D" id="2.40.10.10">
    <property type="entry name" value="Trypsin-like serine proteases"/>
    <property type="match status" value="2"/>
</dbReference>
<protein>
    <submittedName>
        <fullName evidence="4">Serine protease</fullName>
    </submittedName>
</protein>
<evidence type="ECO:0000256" key="3">
    <source>
        <dbReference type="ARBA" id="ARBA00022801"/>
    </source>
</evidence>
<evidence type="ECO:0000313" key="4">
    <source>
        <dbReference type="EMBL" id="AWY98237.1"/>
    </source>
</evidence>
<comment type="similarity">
    <text evidence="1">Belongs to the peptidase S1C family.</text>
</comment>
<dbReference type="GO" id="GO:0006508">
    <property type="term" value="P:proteolysis"/>
    <property type="evidence" value="ECO:0007669"/>
    <property type="project" value="UniProtKB-KW"/>
</dbReference>
<dbReference type="SUPFAM" id="SSF50494">
    <property type="entry name" value="Trypsin-like serine proteases"/>
    <property type="match status" value="1"/>
</dbReference>
<dbReference type="OrthoDB" id="9758917at2"/>
<dbReference type="PRINTS" id="PR00834">
    <property type="entry name" value="PROTEASES2C"/>
</dbReference>
<dbReference type="AlphaFoldDB" id="A0A2Z4UB69"/>
<evidence type="ECO:0000256" key="2">
    <source>
        <dbReference type="ARBA" id="ARBA00022670"/>
    </source>
</evidence>